<sequence length="55" mass="6290">MGDYFSRVADVVQAVLVGQPNCIVLIYFDMFYFLSANTVFIFCSSGKGRKDVFYF</sequence>
<gene>
    <name evidence="2" type="ORF">METZ01_LOCUS48844</name>
</gene>
<evidence type="ECO:0000313" key="2">
    <source>
        <dbReference type="EMBL" id="SUZ95990.1"/>
    </source>
</evidence>
<organism evidence="2">
    <name type="scientific">marine metagenome</name>
    <dbReference type="NCBI Taxonomy" id="408172"/>
    <lineage>
        <taxon>unclassified sequences</taxon>
        <taxon>metagenomes</taxon>
        <taxon>ecological metagenomes</taxon>
    </lineage>
</organism>
<keyword evidence="1" id="KW-0812">Transmembrane</keyword>
<feature type="transmembrane region" description="Helical" evidence="1">
    <location>
        <begin position="24"/>
        <end position="43"/>
    </location>
</feature>
<keyword evidence="1" id="KW-1133">Transmembrane helix</keyword>
<dbReference type="EMBL" id="UINC01002372">
    <property type="protein sequence ID" value="SUZ95990.1"/>
    <property type="molecule type" value="Genomic_DNA"/>
</dbReference>
<name>A0A381RVV6_9ZZZZ</name>
<proteinExistence type="predicted"/>
<keyword evidence="1" id="KW-0472">Membrane</keyword>
<accession>A0A381RVV6</accession>
<dbReference type="AlphaFoldDB" id="A0A381RVV6"/>
<evidence type="ECO:0000256" key="1">
    <source>
        <dbReference type="SAM" id="Phobius"/>
    </source>
</evidence>
<reference evidence="2" key="1">
    <citation type="submission" date="2018-05" db="EMBL/GenBank/DDBJ databases">
        <authorList>
            <person name="Lanie J.A."/>
            <person name="Ng W.-L."/>
            <person name="Kazmierczak K.M."/>
            <person name="Andrzejewski T.M."/>
            <person name="Davidsen T.M."/>
            <person name="Wayne K.J."/>
            <person name="Tettelin H."/>
            <person name="Glass J.I."/>
            <person name="Rusch D."/>
            <person name="Podicherti R."/>
            <person name="Tsui H.-C.T."/>
            <person name="Winkler M.E."/>
        </authorList>
    </citation>
    <scope>NUCLEOTIDE SEQUENCE</scope>
</reference>
<protein>
    <submittedName>
        <fullName evidence="2">Uncharacterized protein</fullName>
    </submittedName>
</protein>